<dbReference type="InterPro" id="IPR013216">
    <property type="entry name" value="Methyltransf_11"/>
</dbReference>
<dbReference type="Proteomes" id="UP001243717">
    <property type="component" value="Unassembled WGS sequence"/>
</dbReference>
<evidence type="ECO:0000313" key="3">
    <source>
        <dbReference type="Proteomes" id="UP001243717"/>
    </source>
</evidence>
<keyword evidence="2" id="KW-0489">Methyltransferase</keyword>
<evidence type="ECO:0000259" key="1">
    <source>
        <dbReference type="Pfam" id="PF08241"/>
    </source>
</evidence>
<dbReference type="Gene3D" id="3.40.50.150">
    <property type="entry name" value="Vaccinia Virus protein VP39"/>
    <property type="match status" value="1"/>
</dbReference>
<dbReference type="SUPFAM" id="SSF53335">
    <property type="entry name" value="S-adenosyl-L-methionine-dependent methyltransferases"/>
    <property type="match status" value="1"/>
</dbReference>
<gene>
    <name evidence="2" type="ORF">QEH59_02565</name>
</gene>
<feature type="domain" description="Methyltransferase type 11" evidence="1">
    <location>
        <begin position="63"/>
        <end position="122"/>
    </location>
</feature>
<dbReference type="GO" id="GO:0032259">
    <property type="term" value="P:methylation"/>
    <property type="evidence" value="ECO:0007669"/>
    <property type="project" value="UniProtKB-KW"/>
</dbReference>
<organism evidence="2 3">
    <name type="scientific">Thalassobacterium sedimentorum</name>
    <dbReference type="NCBI Taxonomy" id="3041258"/>
    <lineage>
        <taxon>Bacteria</taxon>
        <taxon>Pseudomonadati</taxon>
        <taxon>Verrucomicrobiota</taxon>
        <taxon>Opitutia</taxon>
        <taxon>Puniceicoccales</taxon>
        <taxon>Coraliomargaritaceae</taxon>
        <taxon>Thalassobacterium</taxon>
    </lineage>
</organism>
<protein>
    <submittedName>
        <fullName evidence="2">Class I SAM-dependent methyltransferase</fullName>
    </submittedName>
</protein>
<keyword evidence="3" id="KW-1185">Reference proteome</keyword>
<comment type="caution">
    <text evidence="2">The sequence shown here is derived from an EMBL/GenBank/DDBJ whole genome shotgun (WGS) entry which is preliminary data.</text>
</comment>
<proteinExistence type="predicted"/>
<evidence type="ECO:0000313" key="2">
    <source>
        <dbReference type="EMBL" id="MDQ8193291.1"/>
    </source>
</evidence>
<dbReference type="Pfam" id="PF08241">
    <property type="entry name" value="Methyltransf_11"/>
    <property type="match status" value="1"/>
</dbReference>
<dbReference type="RefSeq" id="WP_308983795.1">
    <property type="nucleotide sequence ID" value="NZ_JARXIC010000003.1"/>
</dbReference>
<name>A0ABU1AEU6_9BACT</name>
<dbReference type="GO" id="GO:0008168">
    <property type="term" value="F:methyltransferase activity"/>
    <property type="evidence" value="ECO:0007669"/>
    <property type="project" value="UniProtKB-KW"/>
</dbReference>
<reference evidence="2 3" key="1">
    <citation type="submission" date="2023-04" db="EMBL/GenBank/DDBJ databases">
        <title>A novel bacteria isolated from coastal sediment.</title>
        <authorList>
            <person name="Liu X.-J."/>
            <person name="Du Z.-J."/>
        </authorList>
    </citation>
    <scope>NUCLEOTIDE SEQUENCE [LARGE SCALE GENOMIC DNA]</scope>
    <source>
        <strain evidence="2 3">SDUM461004</strain>
    </source>
</reference>
<keyword evidence="2" id="KW-0808">Transferase</keyword>
<dbReference type="CDD" id="cd02440">
    <property type="entry name" value="AdoMet_MTases"/>
    <property type="match status" value="1"/>
</dbReference>
<dbReference type="EMBL" id="JARXIC010000003">
    <property type="protein sequence ID" value="MDQ8193291.1"/>
    <property type="molecule type" value="Genomic_DNA"/>
</dbReference>
<sequence length="187" mass="21673">MLLLKKILRRFKRILGITGATRISETSKVREQLLQYCVGDGLDLGYGGDPISESAICMDLPKKYAAYQSHPQHLHGDARDLHWFRDDVLDYVYSSHVLEDFEDTESVLKEWLRVVRPGGSVVLFLPDEQTYRKHCMSLGKPPNEHHIHEFFGPKYLWEIVEKLENAEVIHEAFPIGIYSFEMVIKKT</sequence>
<dbReference type="InterPro" id="IPR029063">
    <property type="entry name" value="SAM-dependent_MTases_sf"/>
</dbReference>
<accession>A0ABU1AEU6</accession>